<dbReference type="InterPro" id="IPR008042">
    <property type="entry name" value="Retrotrans_Pao"/>
</dbReference>
<name>A0A1E1WA54_PECGO</name>
<reference evidence="1" key="1">
    <citation type="submission" date="2015-09" db="EMBL/GenBank/DDBJ databases">
        <title>De novo assembly of Pectinophora gossypiella (Pink Bollworm) gut transcriptome.</title>
        <authorList>
            <person name="Tassone E.E."/>
        </authorList>
    </citation>
    <scope>NUCLEOTIDE SEQUENCE</scope>
</reference>
<accession>A0A1E1WA54</accession>
<dbReference type="EMBL" id="GDQN01007257">
    <property type="protein sequence ID" value="JAT83797.1"/>
    <property type="molecule type" value="Transcribed_RNA"/>
</dbReference>
<dbReference type="AlphaFoldDB" id="A0A1E1WA54"/>
<organism evidence="1">
    <name type="scientific">Pectinophora gossypiella</name>
    <name type="common">Cotton pink bollworm</name>
    <name type="synonym">Depressaria gossypiella</name>
    <dbReference type="NCBI Taxonomy" id="13191"/>
    <lineage>
        <taxon>Eukaryota</taxon>
        <taxon>Metazoa</taxon>
        <taxon>Ecdysozoa</taxon>
        <taxon>Arthropoda</taxon>
        <taxon>Hexapoda</taxon>
        <taxon>Insecta</taxon>
        <taxon>Pterygota</taxon>
        <taxon>Neoptera</taxon>
        <taxon>Endopterygota</taxon>
        <taxon>Lepidoptera</taxon>
        <taxon>Glossata</taxon>
        <taxon>Ditrysia</taxon>
        <taxon>Gelechioidea</taxon>
        <taxon>Gelechiidae</taxon>
        <taxon>Apatetrinae</taxon>
        <taxon>Pectinophora</taxon>
    </lineage>
</organism>
<dbReference type="Pfam" id="PF05380">
    <property type="entry name" value="Peptidase_A17"/>
    <property type="match status" value="1"/>
</dbReference>
<feature type="non-terminal residue" evidence="1">
    <location>
        <position position="191"/>
    </location>
</feature>
<dbReference type="OrthoDB" id="5986643at2759"/>
<protein>
    <submittedName>
        <fullName evidence="1">Uncharacterized protein</fullName>
    </submittedName>
</protein>
<proteinExistence type="predicted"/>
<feature type="non-terminal residue" evidence="1">
    <location>
        <position position="1"/>
    </location>
</feature>
<gene>
    <name evidence="1" type="ORF">g.19360</name>
</gene>
<evidence type="ECO:0000313" key="1">
    <source>
        <dbReference type="EMBL" id="JAT83797.1"/>
    </source>
</evidence>
<dbReference type="PANTHER" id="PTHR47331:SF5">
    <property type="entry name" value="RIBONUCLEASE H"/>
    <property type="match status" value="1"/>
</dbReference>
<dbReference type="PANTHER" id="PTHR47331">
    <property type="entry name" value="PHD-TYPE DOMAIN-CONTAINING PROTEIN"/>
    <property type="match status" value="1"/>
</dbReference>
<sequence length="191" mass="21715">CVFFAKCIMQKLWLQELDWDDSLPPELETEWLKYVSELKLLSKFRHERQVTVSQHSYYQILGFSDASILGYAAAVYLRSLNDAGDVKVSLVVAKSRVAPTRTRSIPRLELQGALLLAQLVDYTKSILCQRIPVHETFLFTDSTVVLAWLNTPTYKLQTYVATRVSKVLDLSPVEGWYHVEGACNPADVCSR</sequence>